<organism evidence="2 3">
    <name type="scientific">Kitasatospora terrestris</name>
    <dbReference type="NCBI Taxonomy" id="258051"/>
    <lineage>
        <taxon>Bacteria</taxon>
        <taxon>Bacillati</taxon>
        <taxon>Actinomycetota</taxon>
        <taxon>Actinomycetes</taxon>
        <taxon>Kitasatosporales</taxon>
        <taxon>Streptomycetaceae</taxon>
        <taxon>Kitasatospora</taxon>
    </lineage>
</organism>
<accession>A0ABP9DFN1</accession>
<evidence type="ECO:0000256" key="1">
    <source>
        <dbReference type="SAM" id="MobiDB-lite"/>
    </source>
</evidence>
<comment type="caution">
    <text evidence="2">The sequence shown here is derived from an EMBL/GenBank/DDBJ whole genome shotgun (WGS) entry which is preliminary data.</text>
</comment>
<evidence type="ECO:0000313" key="2">
    <source>
        <dbReference type="EMBL" id="GAA4838424.1"/>
    </source>
</evidence>
<feature type="region of interest" description="Disordered" evidence="1">
    <location>
        <begin position="1"/>
        <end position="22"/>
    </location>
</feature>
<sequence>MASSQAWQADADPLRSPARPNRSAPACYVRCYPADAWGVQHLTDQLRRFALDRGHWEPTLFLDDGAASRGPKPALDELLAQAAAGLRDAVFVPGLWVFSIDDDAARATAAQLEAYGCRVFPLLHDADLPELQPYPGAGASAPLLRVVA</sequence>
<evidence type="ECO:0008006" key="4">
    <source>
        <dbReference type="Google" id="ProtNLM"/>
    </source>
</evidence>
<name>A0ABP9DFN1_9ACTN</name>
<reference evidence="3" key="1">
    <citation type="journal article" date="2019" name="Int. J. Syst. Evol. Microbiol.">
        <title>The Global Catalogue of Microorganisms (GCM) 10K type strain sequencing project: providing services to taxonomists for standard genome sequencing and annotation.</title>
        <authorList>
            <consortium name="The Broad Institute Genomics Platform"/>
            <consortium name="The Broad Institute Genome Sequencing Center for Infectious Disease"/>
            <person name="Wu L."/>
            <person name="Ma J."/>
        </authorList>
    </citation>
    <scope>NUCLEOTIDE SEQUENCE [LARGE SCALE GENOMIC DNA]</scope>
    <source>
        <strain evidence="3">JCM 13006</strain>
    </source>
</reference>
<protein>
    <recommendedName>
        <fullName evidence="4">Resolvase/invertase-type recombinase catalytic domain-containing protein</fullName>
    </recommendedName>
</protein>
<keyword evidence="3" id="KW-1185">Reference proteome</keyword>
<dbReference type="Proteomes" id="UP001501752">
    <property type="component" value="Unassembled WGS sequence"/>
</dbReference>
<evidence type="ECO:0000313" key="3">
    <source>
        <dbReference type="Proteomes" id="UP001501752"/>
    </source>
</evidence>
<gene>
    <name evidence="2" type="ORF">GCM10023235_12060</name>
</gene>
<proteinExistence type="predicted"/>
<dbReference type="EMBL" id="BAABIS010000001">
    <property type="protein sequence ID" value="GAA4838424.1"/>
    <property type="molecule type" value="Genomic_DNA"/>
</dbReference>